<organism evidence="6 7">
    <name type="scientific">Podospora aff. communis PSN243</name>
    <dbReference type="NCBI Taxonomy" id="3040156"/>
    <lineage>
        <taxon>Eukaryota</taxon>
        <taxon>Fungi</taxon>
        <taxon>Dikarya</taxon>
        <taxon>Ascomycota</taxon>
        <taxon>Pezizomycotina</taxon>
        <taxon>Sordariomycetes</taxon>
        <taxon>Sordariomycetidae</taxon>
        <taxon>Sordariales</taxon>
        <taxon>Podosporaceae</taxon>
        <taxon>Podospora</taxon>
    </lineage>
</organism>
<comment type="caution">
    <text evidence="6">The sequence shown here is derived from an EMBL/GenBank/DDBJ whole genome shotgun (WGS) entry which is preliminary data.</text>
</comment>
<evidence type="ECO:0000256" key="3">
    <source>
        <dbReference type="SAM" id="MobiDB-lite"/>
    </source>
</evidence>
<keyword evidence="2" id="KW-0802">TPR repeat</keyword>
<evidence type="ECO:0000259" key="4">
    <source>
        <dbReference type="Pfam" id="PF14420"/>
    </source>
</evidence>
<evidence type="ECO:0000313" key="6">
    <source>
        <dbReference type="EMBL" id="KAK4445234.1"/>
    </source>
</evidence>
<accession>A0AAV9G8U6</accession>
<dbReference type="InterPro" id="IPR041617">
    <property type="entry name" value="TPR_MalT"/>
</dbReference>
<reference evidence="6" key="1">
    <citation type="journal article" date="2023" name="Mol. Phylogenet. Evol.">
        <title>Genome-scale phylogeny and comparative genomics of the fungal order Sordariales.</title>
        <authorList>
            <person name="Hensen N."/>
            <person name="Bonometti L."/>
            <person name="Westerberg I."/>
            <person name="Brannstrom I.O."/>
            <person name="Guillou S."/>
            <person name="Cros-Aarteil S."/>
            <person name="Calhoun S."/>
            <person name="Haridas S."/>
            <person name="Kuo A."/>
            <person name="Mondo S."/>
            <person name="Pangilinan J."/>
            <person name="Riley R."/>
            <person name="LaButti K."/>
            <person name="Andreopoulos B."/>
            <person name="Lipzen A."/>
            <person name="Chen C."/>
            <person name="Yan M."/>
            <person name="Daum C."/>
            <person name="Ng V."/>
            <person name="Clum A."/>
            <person name="Steindorff A."/>
            <person name="Ohm R.A."/>
            <person name="Martin F."/>
            <person name="Silar P."/>
            <person name="Natvig D.O."/>
            <person name="Lalanne C."/>
            <person name="Gautier V."/>
            <person name="Ament-Velasquez S.L."/>
            <person name="Kruys A."/>
            <person name="Hutchinson M.I."/>
            <person name="Powell A.J."/>
            <person name="Barry K."/>
            <person name="Miller A.N."/>
            <person name="Grigoriev I.V."/>
            <person name="Debuchy R."/>
            <person name="Gladieux P."/>
            <person name="Hiltunen Thoren M."/>
            <person name="Johannesson H."/>
        </authorList>
    </citation>
    <scope>NUCLEOTIDE SEQUENCE</scope>
    <source>
        <strain evidence="6">PSN243</strain>
    </source>
</reference>
<dbReference type="Proteomes" id="UP001321760">
    <property type="component" value="Unassembled WGS sequence"/>
</dbReference>
<dbReference type="PANTHER" id="PTHR45641:SF19">
    <property type="entry name" value="NEPHROCYSTIN-3"/>
    <property type="match status" value="1"/>
</dbReference>
<sequence length="818" mass="91478">MNPNVHENFAVGQWPAGVASANFLPPTELLPALATLRLPPSHQNTVGTVWSGGLMQSTAATACSTLPPAPASSSRKKKASTLRDSDWEPMKAHITLLYVEEGFTIRRLREVLSEEFQFQATERQTLSRIQKWGLDKKVKRKEALFMSRKLKQRRTHEPEKPDYVFTVRGRMQPLEKREQWEKRMDHNQVVFLPCSVPETPDGVSYKTPEDSGSRHTSTLSSPVPMDAVLHQPSILSPAWPMATSHLAASSSLVTSTTYGGERPTSSSLPTPKPVPNTNITHASPAASPMASTPGLVADTGFEGASPAPWNDDVHEAFCSIAGFDPTAEGPRETASVYLQKEAEELEMELISLEQAHRGNSSQALEAMSELFHVLFDQGRYKSAERIGIQRLLIHRERGQMKKTAEALSCLADIFFDQGDLQRADRAAKKAFETSQTAGADRSFTAFKSQWVLGMIQCERRQYEKAHDTYQNALRLLDRLFVANCHRARYQIAIMADMASLLVDQGRLSEAETWARRALKMNTWEQPYDLGGRLDARYKLVDVCIKQGRYDESTKMALESVAQCKEVYGLEHRRTAGWVACLGIIYTHQGHWEQAVSCLQASISVRTKILGPTHPVLFATWVYMLYMYIEQERWDQVEAALEKCQRGFSHGDPETASAVVSVLGAAIADARGRHDQALELSQESAARLEITDPLFGIYANNIKATVLRNLGMFEESEALASRTLDSSTDLLGPNHPDTLRSKANLALALLAKGHVYLAVDSMRRCVQSLHASPDIGPEHYLTRRSRKMLNEWVQTGDEYFYLQEATPWNPDALWPLWPL</sequence>
<dbReference type="PANTHER" id="PTHR45641">
    <property type="entry name" value="TETRATRICOPEPTIDE REPEAT PROTEIN (AFU_ORTHOLOGUE AFUA_6G03870)"/>
    <property type="match status" value="1"/>
</dbReference>
<feature type="compositionally biased region" description="Low complexity" evidence="3">
    <location>
        <begin position="282"/>
        <end position="293"/>
    </location>
</feature>
<feature type="compositionally biased region" description="Polar residues" evidence="3">
    <location>
        <begin position="263"/>
        <end position="281"/>
    </location>
</feature>
<feature type="domain" description="Clr5" evidence="4">
    <location>
        <begin position="84"/>
        <end position="136"/>
    </location>
</feature>
<dbReference type="SMART" id="SM00028">
    <property type="entry name" value="TPR"/>
    <property type="match status" value="4"/>
</dbReference>
<reference evidence="6" key="2">
    <citation type="submission" date="2023-05" db="EMBL/GenBank/DDBJ databases">
        <authorList>
            <consortium name="Lawrence Berkeley National Laboratory"/>
            <person name="Steindorff A."/>
            <person name="Hensen N."/>
            <person name="Bonometti L."/>
            <person name="Westerberg I."/>
            <person name="Brannstrom I.O."/>
            <person name="Guillou S."/>
            <person name="Cros-Aarteil S."/>
            <person name="Calhoun S."/>
            <person name="Haridas S."/>
            <person name="Kuo A."/>
            <person name="Mondo S."/>
            <person name="Pangilinan J."/>
            <person name="Riley R."/>
            <person name="Labutti K."/>
            <person name="Andreopoulos B."/>
            <person name="Lipzen A."/>
            <person name="Chen C."/>
            <person name="Yanf M."/>
            <person name="Daum C."/>
            <person name="Ng V."/>
            <person name="Clum A."/>
            <person name="Ohm R."/>
            <person name="Martin F."/>
            <person name="Silar P."/>
            <person name="Natvig D."/>
            <person name="Lalanne C."/>
            <person name="Gautier V."/>
            <person name="Ament-Velasquez S.L."/>
            <person name="Kruys A."/>
            <person name="Hutchinson M.I."/>
            <person name="Powell A.J."/>
            <person name="Barry K."/>
            <person name="Miller A.N."/>
            <person name="Grigoriev I.V."/>
            <person name="Debuchy R."/>
            <person name="Gladieux P."/>
            <person name="Thoren M.H."/>
            <person name="Johannesson H."/>
        </authorList>
    </citation>
    <scope>NUCLEOTIDE SEQUENCE</scope>
    <source>
        <strain evidence="6">PSN243</strain>
    </source>
</reference>
<dbReference type="Gene3D" id="1.25.40.10">
    <property type="entry name" value="Tetratricopeptide repeat domain"/>
    <property type="match status" value="3"/>
</dbReference>
<evidence type="ECO:0000313" key="7">
    <source>
        <dbReference type="Proteomes" id="UP001321760"/>
    </source>
</evidence>
<evidence type="ECO:0000256" key="2">
    <source>
        <dbReference type="ARBA" id="ARBA00022803"/>
    </source>
</evidence>
<feature type="domain" description="MalT-like TPR region" evidence="5">
    <location>
        <begin position="451"/>
        <end position="678"/>
    </location>
</feature>
<dbReference type="SUPFAM" id="SSF48452">
    <property type="entry name" value="TPR-like"/>
    <property type="match status" value="3"/>
</dbReference>
<feature type="region of interest" description="Disordered" evidence="3">
    <location>
        <begin position="254"/>
        <end position="308"/>
    </location>
</feature>
<feature type="region of interest" description="Disordered" evidence="3">
    <location>
        <begin position="64"/>
        <end position="83"/>
    </location>
</feature>
<protein>
    <recommendedName>
        <fullName evidence="8">Clr5 domain-containing protein</fullName>
    </recommendedName>
</protein>
<dbReference type="InterPro" id="IPR019734">
    <property type="entry name" value="TPR_rpt"/>
</dbReference>
<proteinExistence type="predicted"/>
<dbReference type="Pfam" id="PF17874">
    <property type="entry name" value="TPR_MalT"/>
    <property type="match status" value="1"/>
</dbReference>
<dbReference type="Pfam" id="PF13424">
    <property type="entry name" value="TPR_12"/>
    <property type="match status" value="1"/>
</dbReference>
<dbReference type="EMBL" id="MU865967">
    <property type="protein sequence ID" value="KAK4445234.1"/>
    <property type="molecule type" value="Genomic_DNA"/>
</dbReference>
<keyword evidence="1" id="KW-0677">Repeat</keyword>
<dbReference type="InterPro" id="IPR025676">
    <property type="entry name" value="Clr5_dom"/>
</dbReference>
<keyword evidence="7" id="KW-1185">Reference proteome</keyword>
<evidence type="ECO:0000256" key="1">
    <source>
        <dbReference type="ARBA" id="ARBA00022737"/>
    </source>
</evidence>
<feature type="region of interest" description="Disordered" evidence="3">
    <location>
        <begin position="200"/>
        <end position="224"/>
    </location>
</feature>
<dbReference type="AlphaFoldDB" id="A0AAV9G8U6"/>
<evidence type="ECO:0000259" key="5">
    <source>
        <dbReference type="Pfam" id="PF17874"/>
    </source>
</evidence>
<evidence type="ECO:0008006" key="8">
    <source>
        <dbReference type="Google" id="ProtNLM"/>
    </source>
</evidence>
<gene>
    <name evidence="6" type="ORF">QBC34DRAFT_413472</name>
</gene>
<name>A0AAV9G8U6_9PEZI</name>
<dbReference type="InterPro" id="IPR011990">
    <property type="entry name" value="TPR-like_helical_dom_sf"/>
</dbReference>
<dbReference type="Pfam" id="PF14420">
    <property type="entry name" value="Clr5"/>
    <property type="match status" value="1"/>
</dbReference>